<dbReference type="AlphaFoldDB" id="A0A543NEJ7"/>
<keyword evidence="1" id="KW-1133">Transmembrane helix</keyword>
<reference evidence="2 3" key="1">
    <citation type="submission" date="2019-06" db="EMBL/GenBank/DDBJ databases">
        <title>Sequencing the genomes of 1000 actinobacteria strains.</title>
        <authorList>
            <person name="Klenk H.-P."/>
        </authorList>
    </citation>
    <scope>NUCLEOTIDE SEQUENCE [LARGE SCALE GENOMIC DNA]</scope>
    <source>
        <strain evidence="2 3">DSM 45015</strain>
    </source>
</reference>
<proteinExistence type="predicted"/>
<evidence type="ECO:0000256" key="1">
    <source>
        <dbReference type="SAM" id="Phobius"/>
    </source>
</evidence>
<keyword evidence="1" id="KW-0812">Transmembrane</keyword>
<feature type="transmembrane region" description="Helical" evidence="1">
    <location>
        <begin position="105"/>
        <end position="124"/>
    </location>
</feature>
<organism evidence="2 3">
    <name type="scientific">Haloactinospora alba</name>
    <dbReference type="NCBI Taxonomy" id="405555"/>
    <lineage>
        <taxon>Bacteria</taxon>
        <taxon>Bacillati</taxon>
        <taxon>Actinomycetota</taxon>
        <taxon>Actinomycetes</taxon>
        <taxon>Streptosporangiales</taxon>
        <taxon>Nocardiopsidaceae</taxon>
        <taxon>Haloactinospora</taxon>
    </lineage>
</organism>
<feature type="transmembrane region" description="Helical" evidence="1">
    <location>
        <begin position="47"/>
        <end position="67"/>
    </location>
</feature>
<dbReference type="OrthoDB" id="3432453at2"/>
<keyword evidence="3" id="KW-1185">Reference proteome</keyword>
<evidence type="ECO:0000313" key="2">
    <source>
        <dbReference type="EMBL" id="TQN30245.1"/>
    </source>
</evidence>
<accession>A0A543NEJ7</accession>
<sequence length="129" mass="13659">MDPRAENEHGTAANAPVLAAAAALALGALALGAWFRDAAVPDPRTHRMFLVVWTVGGLLLAGDLAGRRGIGGAPRLLSPLHRVYVGLLAGIAVGTTVWSQPGPAFWHQLWWSGPITVALLLASWRCRRP</sequence>
<comment type="caution">
    <text evidence="2">The sequence shown here is derived from an EMBL/GenBank/DDBJ whole genome shotgun (WGS) entry which is preliminary data.</text>
</comment>
<dbReference type="RefSeq" id="WP_141921518.1">
    <property type="nucleotide sequence ID" value="NZ_VFQC01000001.1"/>
</dbReference>
<dbReference type="EMBL" id="VFQC01000001">
    <property type="protein sequence ID" value="TQN30245.1"/>
    <property type="molecule type" value="Genomic_DNA"/>
</dbReference>
<gene>
    <name evidence="2" type="ORF">FHX37_0107</name>
</gene>
<feature type="transmembrane region" description="Helical" evidence="1">
    <location>
        <begin position="79"/>
        <end position="99"/>
    </location>
</feature>
<feature type="transmembrane region" description="Helical" evidence="1">
    <location>
        <begin position="12"/>
        <end position="35"/>
    </location>
</feature>
<dbReference type="Proteomes" id="UP000317422">
    <property type="component" value="Unassembled WGS sequence"/>
</dbReference>
<keyword evidence="1" id="KW-0472">Membrane</keyword>
<name>A0A543NEJ7_9ACTN</name>
<evidence type="ECO:0000313" key="3">
    <source>
        <dbReference type="Proteomes" id="UP000317422"/>
    </source>
</evidence>
<protein>
    <submittedName>
        <fullName evidence="2">Uncharacterized protein</fullName>
    </submittedName>
</protein>